<keyword evidence="5" id="KW-0665">Pyrimidine biosynthesis</keyword>
<dbReference type="NCBIfam" id="NF001273">
    <property type="entry name" value="PRK00230.1"/>
    <property type="match status" value="1"/>
</dbReference>
<dbReference type="InterPro" id="IPR011060">
    <property type="entry name" value="RibuloseP-bd_barrel"/>
</dbReference>
<comment type="pathway">
    <text evidence="1">Pyrimidine metabolism; UMP biosynthesis via de novo pathway; UMP from orotate: step 2/2.</text>
</comment>
<organism evidence="9">
    <name type="scientific">marine metagenome</name>
    <dbReference type="NCBI Taxonomy" id="408172"/>
    <lineage>
        <taxon>unclassified sequences</taxon>
        <taxon>metagenomes</taxon>
        <taxon>ecological metagenomes</taxon>
    </lineage>
</organism>
<keyword evidence="6" id="KW-0456">Lyase</keyword>
<dbReference type="Gene3D" id="3.20.20.70">
    <property type="entry name" value="Aldolase class I"/>
    <property type="match status" value="1"/>
</dbReference>
<dbReference type="EMBL" id="UINC01048189">
    <property type="protein sequence ID" value="SVB58426.1"/>
    <property type="molecule type" value="Genomic_DNA"/>
</dbReference>
<dbReference type="SMART" id="SM00934">
    <property type="entry name" value="OMPdecase"/>
    <property type="match status" value="1"/>
</dbReference>
<evidence type="ECO:0000256" key="1">
    <source>
        <dbReference type="ARBA" id="ARBA00004861"/>
    </source>
</evidence>
<dbReference type="GO" id="GO:0005829">
    <property type="term" value="C:cytosol"/>
    <property type="evidence" value="ECO:0007669"/>
    <property type="project" value="TreeGrafter"/>
</dbReference>
<name>A0A382F5X4_9ZZZZ</name>
<evidence type="ECO:0000256" key="7">
    <source>
        <dbReference type="ARBA" id="ARBA00033428"/>
    </source>
</evidence>
<dbReference type="GO" id="GO:0006207">
    <property type="term" value="P:'de novo' pyrimidine nucleobase biosynthetic process"/>
    <property type="evidence" value="ECO:0007669"/>
    <property type="project" value="InterPro"/>
</dbReference>
<reference evidence="9" key="1">
    <citation type="submission" date="2018-05" db="EMBL/GenBank/DDBJ databases">
        <authorList>
            <person name="Lanie J.A."/>
            <person name="Ng W.-L."/>
            <person name="Kazmierczak K.M."/>
            <person name="Andrzejewski T.M."/>
            <person name="Davidsen T.M."/>
            <person name="Wayne K.J."/>
            <person name="Tettelin H."/>
            <person name="Glass J.I."/>
            <person name="Rusch D."/>
            <person name="Podicherti R."/>
            <person name="Tsui H.-C.T."/>
            <person name="Winkler M.E."/>
        </authorList>
    </citation>
    <scope>NUCLEOTIDE SEQUENCE</scope>
</reference>
<dbReference type="Pfam" id="PF00215">
    <property type="entry name" value="OMPdecase"/>
    <property type="match status" value="1"/>
</dbReference>
<feature type="domain" description="Orotidine 5'-phosphate decarboxylase" evidence="8">
    <location>
        <begin position="17"/>
        <end position="234"/>
    </location>
</feature>
<dbReference type="InterPro" id="IPR018089">
    <property type="entry name" value="OMPdecase_AS"/>
</dbReference>
<proteinExistence type="inferred from homology"/>
<dbReference type="InterPro" id="IPR047596">
    <property type="entry name" value="OMPdecase_bac"/>
</dbReference>
<dbReference type="InterPro" id="IPR013785">
    <property type="entry name" value="Aldolase_TIM"/>
</dbReference>
<dbReference type="PANTHER" id="PTHR32119">
    <property type="entry name" value="OROTIDINE 5'-PHOSPHATE DECARBOXYLASE"/>
    <property type="match status" value="1"/>
</dbReference>
<dbReference type="GO" id="GO:0044205">
    <property type="term" value="P:'de novo' UMP biosynthetic process"/>
    <property type="evidence" value="ECO:0007669"/>
    <property type="project" value="UniProtKB-UniPathway"/>
</dbReference>
<dbReference type="HAMAP" id="MF_01200_B">
    <property type="entry name" value="OMPdecase_type1_B"/>
    <property type="match status" value="1"/>
</dbReference>
<dbReference type="UniPathway" id="UPA00070">
    <property type="reaction ID" value="UER00120"/>
</dbReference>
<evidence type="ECO:0000256" key="5">
    <source>
        <dbReference type="ARBA" id="ARBA00022975"/>
    </source>
</evidence>
<dbReference type="GO" id="GO:0004590">
    <property type="term" value="F:orotidine-5'-phosphate decarboxylase activity"/>
    <property type="evidence" value="ECO:0007669"/>
    <property type="project" value="UniProtKB-EC"/>
</dbReference>
<evidence type="ECO:0000259" key="8">
    <source>
        <dbReference type="SMART" id="SM00934"/>
    </source>
</evidence>
<evidence type="ECO:0000256" key="3">
    <source>
        <dbReference type="ARBA" id="ARBA00021923"/>
    </source>
</evidence>
<sequence length="246" mass="26417">VLATPSKTARAIPVNQRLIMALDVPSVESAKALVQELGDSVQFYKLGLELAMSGAYFELLAWLRKQDKHIFADLKFYDIPATVGAAVGQLANLDISFLTVHGDQSILEAAAEHKGPRLQILAVTVLTSLDQDALRQMGINCDVSTLVLSRAKQALMSGCDGVVASGLEVPILRSTLGKQIIIVTPGIRPSNHGSADDQKRVVTVRQAFENGCDHIVVGRPIRDAASPRATAETIQEEIADTLQKIS</sequence>
<dbReference type="EC" id="4.1.1.23" evidence="2"/>
<dbReference type="PANTHER" id="PTHR32119:SF2">
    <property type="entry name" value="OROTIDINE 5'-PHOSPHATE DECARBOXYLASE"/>
    <property type="match status" value="1"/>
</dbReference>
<keyword evidence="4" id="KW-0210">Decarboxylase</keyword>
<protein>
    <recommendedName>
        <fullName evidence="3">Orotidine 5'-phosphate decarboxylase</fullName>
        <ecNumber evidence="2">4.1.1.23</ecNumber>
    </recommendedName>
    <alternativeName>
        <fullName evidence="7">OMP decarboxylase</fullName>
    </alternativeName>
</protein>
<evidence type="ECO:0000256" key="4">
    <source>
        <dbReference type="ARBA" id="ARBA00022793"/>
    </source>
</evidence>
<dbReference type="SUPFAM" id="SSF51366">
    <property type="entry name" value="Ribulose-phoshate binding barrel"/>
    <property type="match status" value="1"/>
</dbReference>
<gene>
    <name evidence="9" type="ORF">METZ01_LOCUS211280</name>
</gene>
<feature type="non-terminal residue" evidence="9">
    <location>
        <position position="1"/>
    </location>
</feature>
<dbReference type="CDD" id="cd04725">
    <property type="entry name" value="OMP_decarboxylase_like"/>
    <property type="match status" value="1"/>
</dbReference>
<dbReference type="NCBIfam" id="TIGR01740">
    <property type="entry name" value="pyrF"/>
    <property type="match status" value="1"/>
</dbReference>
<evidence type="ECO:0000313" key="9">
    <source>
        <dbReference type="EMBL" id="SVB58426.1"/>
    </source>
</evidence>
<accession>A0A382F5X4</accession>
<evidence type="ECO:0000256" key="6">
    <source>
        <dbReference type="ARBA" id="ARBA00023239"/>
    </source>
</evidence>
<dbReference type="InterPro" id="IPR014732">
    <property type="entry name" value="OMPdecase"/>
</dbReference>
<dbReference type="PROSITE" id="PS00156">
    <property type="entry name" value="OMPDECASE"/>
    <property type="match status" value="1"/>
</dbReference>
<dbReference type="InterPro" id="IPR001754">
    <property type="entry name" value="OMPdeCOase_dom"/>
</dbReference>
<dbReference type="AlphaFoldDB" id="A0A382F5X4"/>
<evidence type="ECO:0000256" key="2">
    <source>
        <dbReference type="ARBA" id="ARBA00012321"/>
    </source>
</evidence>